<proteinExistence type="predicted"/>
<dbReference type="EMBL" id="CATNWA010017871">
    <property type="protein sequence ID" value="CAI9603712.1"/>
    <property type="molecule type" value="Genomic_DNA"/>
</dbReference>
<evidence type="ECO:0000313" key="1">
    <source>
        <dbReference type="EMBL" id="CAI9603712.1"/>
    </source>
</evidence>
<sequence length="32" mass="3850">MIYIYQMTGKLHPGHHHIRIGQKHQRGSRVLR</sequence>
<accession>A0ABN9G654</accession>
<dbReference type="Proteomes" id="UP001162483">
    <property type="component" value="Unassembled WGS sequence"/>
</dbReference>
<evidence type="ECO:0000313" key="2">
    <source>
        <dbReference type="Proteomes" id="UP001162483"/>
    </source>
</evidence>
<gene>
    <name evidence="1" type="ORF">SPARVUS_LOCUS13361884</name>
</gene>
<reference evidence="1" key="1">
    <citation type="submission" date="2023-05" db="EMBL/GenBank/DDBJ databases">
        <authorList>
            <person name="Stuckert A."/>
        </authorList>
    </citation>
    <scope>NUCLEOTIDE SEQUENCE</scope>
</reference>
<organism evidence="1 2">
    <name type="scientific">Staurois parvus</name>
    <dbReference type="NCBI Taxonomy" id="386267"/>
    <lineage>
        <taxon>Eukaryota</taxon>
        <taxon>Metazoa</taxon>
        <taxon>Chordata</taxon>
        <taxon>Craniata</taxon>
        <taxon>Vertebrata</taxon>
        <taxon>Euteleostomi</taxon>
        <taxon>Amphibia</taxon>
        <taxon>Batrachia</taxon>
        <taxon>Anura</taxon>
        <taxon>Neobatrachia</taxon>
        <taxon>Ranoidea</taxon>
        <taxon>Ranidae</taxon>
        <taxon>Staurois</taxon>
    </lineage>
</organism>
<keyword evidence="2" id="KW-1185">Reference proteome</keyword>
<protein>
    <submittedName>
        <fullName evidence="1">Uncharacterized protein</fullName>
    </submittedName>
</protein>
<comment type="caution">
    <text evidence="1">The sequence shown here is derived from an EMBL/GenBank/DDBJ whole genome shotgun (WGS) entry which is preliminary data.</text>
</comment>
<name>A0ABN9G654_9NEOB</name>